<evidence type="ECO:0000313" key="3">
    <source>
        <dbReference type="EMBL" id="TKS15215.1"/>
    </source>
</evidence>
<gene>
    <name evidence="3" type="ORF">D5086_0000035890</name>
</gene>
<organism evidence="3">
    <name type="scientific">Populus alba</name>
    <name type="common">White poplar</name>
    <dbReference type="NCBI Taxonomy" id="43335"/>
    <lineage>
        <taxon>Eukaryota</taxon>
        <taxon>Viridiplantae</taxon>
        <taxon>Streptophyta</taxon>
        <taxon>Embryophyta</taxon>
        <taxon>Tracheophyta</taxon>
        <taxon>Spermatophyta</taxon>
        <taxon>Magnoliopsida</taxon>
        <taxon>eudicotyledons</taxon>
        <taxon>Gunneridae</taxon>
        <taxon>Pentapetalae</taxon>
        <taxon>rosids</taxon>
        <taxon>fabids</taxon>
        <taxon>Malpighiales</taxon>
        <taxon>Salicaceae</taxon>
        <taxon>Saliceae</taxon>
        <taxon>Populus</taxon>
    </lineage>
</organism>
<evidence type="ECO:0000259" key="2">
    <source>
        <dbReference type="Pfam" id="PF19259"/>
    </source>
</evidence>
<comment type="caution">
    <text evidence="3">The sequence shown here is derived from an EMBL/GenBank/DDBJ whole genome shotgun (WGS) entry which is preliminary data.</text>
</comment>
<name>A0A4U5R1A7_POPAL</name>
<feature type="domain" description="Ty3 transposon capsid-like protein" evidence="2">
    <location>
        <begin position="121"/>
        <end position="264"/>
    </location>
</feature>
<dbReference type="Gene3D" id="2.40.70.10">
    <property type="entry name" value="Acid Proteases"/>
    <property type="match status" value="1"/>
</dbReference>
<evidence type="ECO:0000256" key="1">
    <source>
        <dbReference type="SAM" id="MobiDB-lite"/>
    </source>
</evidence>
<dbReference type="CDD" id="cd00303">
    <property type="entry name" value="retropepsin_like"/>
    <property type="match status" value="1"/>
</dbReference>
<feature type="compositionally biased region" description="Acidic residues" evidence="1">
    <location>
        <begin position="298"/>
        <end position="307"/>
    </location>
</feature>
<sequence length="439" mass="50286">MTHDTRSQDIKKLEGVIATANKEQGMWNDKVAKLLEQQGQQQLSSDSRLLRLEELISGISLQQHTLLQKLQIPAGEINSNQEHPRSSQEGAYFRNEWPQGGHSKFHKPRRDFPSFDGEDVHKWLYKCNQYFEIEEVPETEKLKLASYYLDGMALYWHQNFMRSNGGQIVTWKEYVEGLCGRFGGHKEPLEELKDLKQDGDLESYIREFDMLWNRAEIDERYALIFFLGGLETEIKNLVKMFEPKSLKQAYNLSRLQENTHLYKKSHKQASKPPNSSLGNNQTSNQQQSPYKPTKFLEPGDDEGDAEMAGEPGQGSEGMEDNDPHISMNALEGVPGCYTLKCILTPINPVTVKAANGGRMLCSSICKNFRWKMQGIHCEADVFIMELEACDMVLGVQWLATLGNIVCNYKDMWMSFEWQGQQTTLRGEEPLIVDSRHSEC</sequence>
<dbReference type="Pfam" id="PF19259">
    <property type="entry name" value="Ty3_capsid"/>
    <property type="match status" value="1"/>
</dbReference>
<dbReference type="Pfam" id="PF08284">
    <property type="entry name" value="RVP_2"/>
    <property type="match status" value="1"/>
</dbReference>
<proteinExistence type="predicted"/>
<dbReference type="EMBL" id="RCHU01000094">
    <property type="protein sequence ID" value="TKS15215.1"/>
    <property type="molecule type" value="Genomic_DNA"/>
</dbReference>
<reference evidence="3" key="1">
    <citation type="submission" date="2018-10" db="EMBL/GenBank/DDBJ databases">
        <title>Population genomic analysis revealed the cold adaptation of white poplar.</title>
        <authorList>
            <person name="Liu Y.-J."/>
        </authorList>
    </citation>
    <scope>NUCLEOTIDE SEQUENCE [LARGE SCALE GENOMIC DNA]</scope>
    <source>
        <strain evidence="3">PAL-ZL1</strain>
    </source>
</reference>
<dbReference type="InterPro" id="IPR045358">
    <property type="entry name" value="Ty3_capsid"/>
</dbReference>
<feature type="compositionally biased region" description="Polar residues" evidence="1">
    <location>
        <begin position="271"/>
        <end position="290"/>
    </location>
</feature>
<accession>A0A4U5R1A7</accession>
<dbReference type="AlphaFoldDB" id="A0A4U5R1A7"/>
<feature type="region of interest" description="Disordered" evidence="1">
    <location>
        <begin position="262"/>
        <end position="325"/>
    </location>
</feature>
<dbReference type="InterPro" id="IPR021109">
    <property type="entry name" value="Peptidase_aspartic_dom_sf"/>
</dbReference>
<protein>
    <recommendedName>
        <fullName evidence="2">Ty3 transposon capsid-like protein domain-containing protein</fullName>
    </recommendedName>
</protein>